<dbReference type="InterPro" id="IPR003593">
    <property type="entry name" value="AAA+_ATPase"/>
</dbReference>
<evidence type="ECO:0000256" key="8">
    <source>
        <dbReference type="ARBA" id="ARBA00023251"/>
    </source>
</evidence>
<gene>
    <name evidence="9" type="ORF">SAMN05216282_10248</name>
</gene>
<dbReference type="PROSITE" id="PS50893">
    <property type="entry name" value="ABC_TRANSPORTER_2"/>
    <property type="match status" value="1"/>
</dbReference>
<dbReference type="EMBL" id="FNFU01000002">
    <property type="protein sequence ID" value="SDJ98767.1"/>
    <property type="molecule type" value="Genomic_DNA"/>
</dbReference>
<proteinExistence type="predicted"/>
<dbReference type="PANTHER" id="PTHR42711">
    <property type="entry name" value="ABC TRANSPORTER ATP-BINDING PROTEIN"/>
    <property type="match status" value="1"/>
</dbReference>
<name>A0A1G8Y7Z5_9MICO</name>
<dbReference type="PROSITE" id="PS00211">
    <property type="entry name" value="ABC_TRANSPORTER_1"/>
    <property type="match status" value="1"/>
</dbReference>
<dbReference type="Proteomes" id="UP000198701">
    <property type="component" value="Unassembled WGS sequence"/>
</dbReference>
<comment type="subcellular location">
    <subcellularLocation>
        <location evidence="1">Cell membrane</location>
        <topology evidence="1">Peripheral membrane protein</topology>
    </subcellularLocation>
</comment>
<keyword evidence="4" id="KW-0547">Nucleotide-binding</keyword>
<keyword evidence="8" id="KW-0046">Antibiotic resistance</keyword>
<keyword evidence="3" id="KW-1003">Cell membrane</keyword>
<protein>
    <submittedName>
        <fullName evidence="9">ABC-2 type transport system ATP-binding protein</fullName>
    </submittedName>
</protein>
<evidence type="ECO:0000313" key="9">
    <source>
        <dbReference type="EMBL" id="SDJ98767.1"/>
    </source>
</evidence>
<evidence type="ECO:0000256" key="7">
    <source>
        <dbReference type="ARBA" id="ARBA00023136"/>
    </source>
</evidence>
<dbReference type="PANTHER" id="PTHR42711:SF17">
    <property type="entry name" value="ABC TRANSPORTER ATP-BINDING PROTEIN"/>
    <property type="match status" value="1"/>
</dbReference>
<dbReference type="RefSeq" id="WP_092321394.1">
    <property type="nucleotide sequence ID" value="NZ_FNFU01000002.1"/>
</dbReference>
<dbReference type="SMART" id="SM00382">
    <property type="entry name" value="AAA"/>
    <property type="match status" value="1"/>
</dbReference>
<dbReference type="Gene3D" id="3.40.50.300">
    <property type="entry name" value="P-loop containing nucleotide triphosphate hydrolases"/>
    <property type="match status" value="1"/>
</dbReference>
<dbReference type="STRING" id="386301.SAMN05216282_10248"/>
<dbReference type="GO" id="GO:0046677">
    <property type="term" value="P:response to antibiotic"/>
    <property type="evidence" value="ECO:0007669"/>
    <property type="project" value="UniProtKB-KW"/>
</dbReference>
<evidence type="ECO:0000256" key="5">
    <source>
        <dbReference type="ARBA" id="ARBA00022840"/>
    </source>
</evidence>
<dbReference type="GO" id="GO:0016887">
    <property type="term" value="F:ATP hydrolysis activity"/>
    <property type="evidence" value="ECO:0007669"/>
    <property type="project" value="InterPro"/>
</dbReference>
<dbReference type="OrthoDB" id="9804819at2"/>
<dbReference type="GO" id="GO:0005886">
    <property type="term" value="C:plasma membrane"/>
    <property type="evidence" value="ECO:0007669"/>
    <property type="project" value="UniProtKB-SubCell"/>
</dbReference>
<dbReference type="InterPro" id="IPR050763">
    <property type="entry name" value="ABC_transporter_ATP-binding"/>
</dbReference>
<dbReference type="CDD" id="cd03263">
    <property type="entry name" value="ABC_subfamily_A"/>
    <property type="match status" value="1"/>
</dbReference>
<dbReference type="InterPro" id="IPR017871">
    <property type="entry name" value="ABC_transporter-like_CS"/>
</dbReference>
<dbReference type="Pfam" id="PF00005">
    <property type="entry name" value="ABC_tran"/>
    <property type="match status" value="1"/>
</dbReference>
<accession>A0A1G8Y7Z5</accession>
<evidence type="ECO:0000256" key="4">
    <source>
        <dbReference type="ARBA" id="ARBA00022741"/>
    </source>
</evidence>
<dbReference type="GO" id="GO:0005524">
    <property type="term" value="F:ATP binding"/>
    <property type="evidence" value="ECO:0007669"/>
    <property type="project" value="UniProtKB-KW"/>
</dbReference>
<dbReference type="AlphaFoldDB" id="A0A1G8Y7Z5"/>
<sequence length="313" mass="33729">MLAVKVDGLRKQYGGVTVVDDLSFTIEQGEIFALLGPNGAGKTTAVEIMEGHRRPDGGTVRVLGFDPQTGGRDFRERIGIVLQEAGFDEDFTVRELVSLYRGMYPRRLGVETVIAQVGLTDKQNARVKTLSGGQRRRLDLALGLVGDPEMLFLDEPTTGFDPSARRRAWGLVEGLRDLGKTVLLTTHYLDEAEHLADRVAVIVHGRLVALGTPDELAAEHHAAVVSFRLPDDVGIGELPPLGAAPAADGAGWAMETNRPAFVLHTLTGWALDRGVELPALSVRRPSLEDAYLALIWGEGTGEDVSAPASSRQP</sequence>
<keyword evidence="10" id="KW-1185">Reference proteome</keyword>
<dbReference type="FunFam" id="3.40.50.300:FF:000589">
    <property type="entry name" value="ABC transporter, ATP-binding subunit"/>
    <property type="match status" value="1"/>
</dbReference>
<organism evidence="9 10">
    <name type="scientific">Cryobacterium psychrotolerans</name>
    <dbReference type="NCBI Taxonomy" id="386301"/>
    <lineage>
        <taxon>Bacteria</taxon>
        <taxon>Bacillati</taxon>
        <taxon>Actinomycetota</taxon>
        <taxon>Actinomycetes</taxon>
        <taxon>Micrococcales</taxon>
        <taxon>Microbacteriaceae</taxon>
        <taxon>Cryobacterium</taxon>
    </lineage>
</organism>
<keyword evidence="7" id="KW-0472">Membrane</keyword>
<evidence type="ECO:0000256" key="1">
    <source>
        <dbReference type="ARBA" id="ARBA00004202"/>
    </source>
</evidence>
<evidence type="ECO:0000313" key="10">
    <source>
        <dbReference type="Proteomes" id="UP000198701"/>
    </source>
</evidence>
<keyword evidence="2" id="KW-0813">Transport</keyword>
<dbReference type="InterPro" id="IPR003439">
    <property type="entry name" value="ABC_transporter-like_ATP-bd"/>
</dbReference>
<evidence type="ECO:0000256" key="6">
    <source>
        <dbReference type="ARBA" id="ARBA00022967"/>
    </source>
</evidence>
<dbReference type="InterPro" id="IPR027417">
    <property type="entry name" value="P-loop_NTPase"/>
</dbReference>
<keyword evidence="5 9" id="KW-0067">ATP-binding</keyword>
<dbReference type="SUPFAM" id="SSF52540">
    <property type="entry name" value="P-loop containing nucleoside triphosphate hydrolases"/>
    <property type="match status" value="1"/>
</dbReference>
<evidence type="ECO:0000256" key="3">
    <source>
        <dbReference type="ARBA" id="ARBA00022475"/>
    </source>
</evidence>
<keyword evidence="6" id="KW-1278">Translocase</keyword>
<reference evidence="9 10" key="1">
    <citation type="submission" date="2016-10" db="EMBL/GenBank/DDBJ databases">
        <authorList>
            <person name="de Groot N.N."/>
        </authorList>
    </citation>
    <scope>NUCLEOTIDE SEQUENCE [LARGE SCALE GENOMIC DNA]</scope>
    <source>
        <strain evidence="9 10">CGMCC 1.5382</strain>
    </source>
</reference>
<evidence type="ECO:0000256" key="2">
    <source>
        <dbReference type="ARBA" id="ARBA00022448"/>
    </source>
</evidence>